<feature type="domain" description="NAD glycohydrolase translocation F5/8 type C" evidence="3">
    <location>
        <begin position="206"/>
        <end position="333"/>
    </location>
</feature>
<feature type="region of interest" description="Disordered" evidence="1">
    <location>
        <begin position="29"/>
        <end position="96"/>
    </location>
</feature>
<evidence type="ECO:0000313" key="4">
    <source>
        <dbReference type="EMBL" id="SDM70138.1"/>
    </source>
</evidence>
<evidence type="ECO:0000256" key="1">
    <source>
        <dbReference type="SAM" id="MobiDB-lite"/>
    </source>
</evidence>
<dbReference type="InterPro" id="IPR008979">
    <property type="entry name" value="Galactose-bd-like_sf"/>
</dbReference>
<feature type="compositionally biased region" description="Pro residues" evidence="1">
    <location>
        <begin position="74"/>
        <end position="92"/>
    </location>
</feature>
<feature type="compositionally biased region" description="Pro residues" evidence="1">
    <location>
        <begin position="48"/>
        <end position="60"/>
    </location>
</feature>
<dbReference type="InterPro" id="IPR057561">
    <property type="entry name" value="NADase_transloc"/>
</dbReference>
<sequence length="341" mass="35082">MKCGHALGVGRFCVNCGHLVSEGPPMGDTAERPAVLDPAGPTVSAPVTPLPPPPPPPEPRFPLYADEVGAGAPPAYPPAYSPGYAPPPPPPTGNHRGDARPAWLPWLAGAVALVLVLVAVVGTVLLVNGSDDEPEADEPSGSDTPSATESASEPTEPASPSTSPPPSETPTPTPTETPGEPTDVATTATATVPRTAPPNTDVDGNLVRYEARNMLDGVSTTCWRMPGDGSGSTITVTLAEPTTLTEVGIVNGYAKTSDDDGTVLNWYRGNRRVLAVEWTFDDGTVVTQSLEEVRALQVVDVGEVTTSTVTLRLVSVSAPGTGRSARDYTAISDLSLVGTPA</sequence>
<name>A0A1G9VCZ1_9ACTN</name>
<feature type="compositionally biased region" description="Low complexity" evidence="1">
    <location>
        <begin position="176"/>
        <end position="200"/>
    </location>
</feature>
<keyword evidence="2" id="KW-0812">Transmembrane</keyword>
<evidence type="ECO:0000313" key="5">
    <source>
        <dbReference type="Proteomes" id="UP000199004"/>
    </source>
</evidence>
<gene>
    <name evidence="4" type="ORF">SAMN05192576_0732</name>
</gene>
<dbReference type="AlphaFoldDB" id="A0A1G9VCZ1"/>
<reference evidence="5" key="1">
    <citation type="submission" date="2016-10" db="EMBL/GenBank/DDBJ databases">
        <authorList>
            <person name="Varghese N."/>
            <person name="Submissions S."/>
        </authorList>
    </citation>
    <scope>NUCLEOTIDE SEQUENCE [LARGE SCALE GENOMIC DNA]</scope>
    <source>
        <strain evidence="5">CGMCC 1.11147</strain>
    </source>
</reference>
<keyword evidence="2" id="KW-0472">Membrane</keyword>
<dbReference type="Proteomes" id="UP000199004">
    <property type="component" value="Unassembled WGS sequence"/>
</dbReference>
<proteinExistence type="predicted"/>
<keyword evidence="2" id="KW-1133">Transmembrane helix</keyword>
<dbReference type="STRING" id="1005944.SAMN05192576_0732"/>
<feature type="compositionally biased region" description="Acidic residues" evidence="1">
    <location>
        <begin position="130"/>
        <end position="140"/>
    </location>
</feature>
<feature type="compositionally biased region" description="Low complexity" evidence="1">
    <location>
        <begin position="144"/>
        <end position="161"/>
    </location>
</feature>
<protein>
    <recommendedName>
        <fullName evidence="3">NAD glycohydrolase translocation F5/8 type C domain-containing protein</fullName>
    </recommendedName>
</protein>
<evidence type="ECO:0000256" key="2">
    <source>
        <dbReference type="SAM" id="Phobius"/>
    </source>
</evidence>
<dbReference type="PRINTS" id="PR01217">
    <property type="entry name" value="PRICHEXTENSN"/>
</dbReference>
<dbReference type="Gene3D" id="2.60.120.260">
    <property type="entry name" value="Galactose-binding domain-like"/>
    <property type="match status" value="1"/>
</dbReference>
<dbReference type="EMBL" id="FNIC01000001">
    <property type="protein sequence ID" value="SDM70138.1"/>
    <property type="molecule type" value="Genomic_DNA"/>
</dbReference>
<dbReference type="SUPFAM" id="SSF49785">
    <property type="entry name" value="Galactose-binding domain-like"/>
    <property type="match status" value="1"/>
</dbReference>
<dbReference type="NCBIfam" id="NF047619">
    <property type="entry name" value="NADase_discoid"/>
    <property type="match status" value="1"/>
</dbReference>
<feature type="transmembrane region" description="Helical" evidence="2">
    <location>
        <begin position="103"/>
        <end position="127"/>
    </location>
</feature>
<feature type="region of interest" description="Disordered" evidence="1">
    <location>
        <begin position="129"/>
        <end position="204"/>
    </location>
</feature>
<accession>A0A1G9VCZ1</accession>
<feature type="compositionally biased region" description="Pro residues" evidence="1">
    <location>
        <begin position="162"/>
        <end position="175"/>
    </location>
</feature>
<dbReference type="Pfam" id="PF25302">
    <property type="entry name" value="NADase_transloc"/>
    <property type="match status" value="1"/>
</dbReference>
<evidence type="ECO:0000259" key="3">
    <source>
        <dbReference type="Pfam" id="PF25302"/>
    </source>
</evidence>
<keyword evidence="5" id="KW-1185">Reference proteome</keyword>
<organism evidence="4 5">
    <name type="scientific">Nocardioides szechwanensis</name>
    <dbReference type="NCBI Taxonomy" id="1005944"/>
    <lineage>
        <taxon>Bacteria</taxon>
        <taxon>Bacillati</taxon>
        <taxon>Actinomycetota</taxon>
        <taxon>Actinomycetes</taxon>
        <taxon>Propionibacteriales</taxon>
        <taxon>Nocardioidaceae</taxon>
        <taxon>Nocardioides</taxon>
    </lineage>
</organism>